<dbReference type="AlphaFoldDB" id="A0A1T2XA99"/>
<name>A0A1T2XA99_9BACL</name>
<dbReference type="Proteomes" id="UP000190188">
    <property type="component" value="Unassembled WGS sequence"/>
</dbReference>
<comment type="caution">
    <text evidence="1">The sequence shown here is derived from an EMBL/GenBank/DDBJ whole genome shotgun (WGS) entry which is preliminary data.</text>
</comment>
<keyword evidence="2" id="KW-1185">Reference proteome</keyword>
<sequence>MTMMWGQGELFALASKEEVQRTKFLLEKYKSMMSLIQDFEKHQADLAQVAVDGEVARRIDNEEYYANKTANAVILMEKQKWVYEEYKFYTYMLRRAHAIIEEHEEREAVELRYFNGFSPQKTYHHLRKLGWSERTIGRRIDSGIESMANSLKIMGFFERKSDF</sequence>
<reference evidence="1 2" key="1">
    <citation type="submission" date="2017-01" db="EMBL/GenBank/DDBJ databases">
        <title>Genome analysis of Paenibacillus selenitrireducens ES3-24.</title>
        <authorList>
            <person name="Xu D."/>
            <person name="Yao R."/>
            <person name="Zheng S."/>
        </authorList>
    </citation>
    <scope>NUCLEOTIDE SEQUENCE [LARGE SCALE GENOMIC DNA]</scope>
    <source>
        <strain evidence="1 2">ES3-24</strain>
    </source>
</reference>
<accession>A0A1T2XA99</accession>
<protein>
    <submittedName>
        <fullName evidence="1">Uncharacterized protein</fullName>
    </submittedName>
</protein>
<dbReference type="EMBL" id="MSZX01000006">
    <property type="protein sequence ID" value="OPA76755.1"/>
    <property type="molecule type" value="Genomic_DNA"/>
</dbReference>
<proteinExistence type="predicted"/>
<evidence type="ECO:0000313" key="1">
    <source>
        <dbReference type="EMBL" id="OPA76755.1"/>
    </source>
</evidence>
<evidence type="ECO:0000313" key="2">
    <source>
        <dbReference type="Proteomes" id="UP000190188"/>
    </source>
</evidence>
<gene>
    <name evidence="1" type="ORF">BVG16_16425</name>
</gene>
<organism evidence="1 2">
    <name type="scientific">Paenibacillus selenitireducens</name>
    <dbReference type="NCBI Taxonomy" id="1324314"/>
    <lineage>
        <taxon>Bacteria</taxon>
        <taxon>Bacillati</taxon>
        <taxon>Bacillota</taxon>
        <taxon>Bacilli</taxon>
        <taxon>Bacillales</taxon>
        <taxon>Paenibacillaceae</taxon>
        <taxon>Paenibacillus</taxon>
    </lineage>
</organism>